<dbReference type="PANTHER" id="PTHR45586:SF1">
    <property type="entry name" value="LIPOPOLYSACCHARIDE ASSEMBLY PROTEIN B"/>
    <property type="match status" value="1"/>
</dbReference>
<reference evidence="5" key="1">
    <citation type="journal article" date="2019" name="Int. J. Syst. Evol. Microbiol.">
        <title>The Global Catalogue of Microorganisms (GCM) 10K type strain sequencing project: providing services to taxonomists for standard genome sequencing and annotation.</title>
        <authorList>
            <consortium name="The Broad Institute Genomics Platform"/>
            <consortium name="The Broad Institute Genome Sequencing Center for Infectious Disease"/>
            <person name="Wu L."/>
            <person name="Ma J."/>
        </authorList>
    </citation>
    <scope>NUCLEOTIDE SEQUENCE [LARGE SCALE GENOMIC DNA]</scope>
    <source>
        <strain evidence="5">JCM 19134</strain>
    </source>
</reference>
<feature type="repeat" description="TPR" evidence="3">
    <location>
        <begin position="277"/>
        <end position="310"/>
    </location>
</feature>
<feature type="repeat" description="TPR" evidence="3">
    <location>
        <begin position="175"/>
        <end position="208"/>
    </location>
</feature>
<dbReference type="EMBL" id="BAABLX010000077">
    <property type="protein sequence ID" value="GAA4959137.1"/>
    <property type="molecule type" value="Genomic_DNA"/>
</dbReference>
<dbReference type="SMART" id="SM00028">
    <property type="entry name" value="TPR"/>
    <property type="match status" value="3"/>
</dbReference>
<dbReference type="InterPro" id="IPR019734">
    <property type="entry name" value="TPR_rpt"/>
</dbReference>
<evidence type="ECO:0000256" key="3">
    <source>
        <dbReference type="PROSITE-ProRule" id="PRU00339"/>
    </source>
</evidence>
<dbReference type="Proteomes" id="UP001409585">
    <property type="component" value="Unassembled WGS sequence"/>
</dbReference>
<organism evidence="4 5">
    <name type="scientific">Halioxenophilus aromaticivorans</name>
    <dbReference type="NCBI Taxonomy" id="1306992"/>
    <lineage>
        <taxon>Bacteria</taxon>
        <taxon>Pseudomonadati</taxon>
        <taxon>Pseudomonadota</taxon>
        <taxon>Gammaproteobacteria</taxon>
        <taxon>Alteromonadales</taxon>
        <taxon>Alteromonadaceae</taxon>
        <taxon>Halioxenophilus</taxon>
    </lineage>
</organism>
<evidence type="ECO:0000313" key="4">
    <source>
        <dbReference type="EMBL" id="GAA4959137.1"/>
    </source>
</evidence>
<evidence type="ECO:0000256" key="2">
    <source>
        <dbReference type="ARBA" id="ARBA00022803"/>
    </source>
</evidence>
<gene>
    <name evidence="4" type="ORF">GCM10025791_45080</name>
</gene>
<keyword evidence="5" id="KW-1185">Reference proteome</keyword>
<dbReference type="InterPro" id="IPR011990">
    <property type="entry name" value="TPR-like_helical_dom_sf"/>
</dbReference>
<dbReference type="Gene3D" id="1.25.40.10">
    <property type="entry name" value="Tetratricopeptide repeat domain"/>
    <property type="match status" value="2"/>
</dbReference>
<dbReference type="SUPFAM" id="SSF48452">
    <property type="entry name" value="TPR-like"/>
    <property type="match status" value="1"/>
</dbReference>
<sequence>MQPSLAHLYSQRAELFGPAIPVPQASQILSLTPSQQQHFLDFYRREKIRDAFTDDIIYQYLQANLHRFNYHSGTFTARETLAQLQGNCLSLAIVTAALTQLTDAEIRYELVDATPVFEQQNSIVERGVHVRSKILRPVKETEQTIYGRSMGTVVDYFPSKDVRFLSNVSGVEFIAMFYNNIAAEHLTRGDFKAAYWYSRKALELAPHYAANINTMAVIYRRAGAADVAETIYRYALTLPTDQLTILKNYRALLALQKRDAEVAELDKKIAKIYDPNPYVWVKLGDEAYRQQQYDEAKSYYQKAVALAPYVQRGYMGLARVWLALENYPKTEKMLRKAMANSYQQKQVQRYQAKLAALEQLQLSRVPSQ</sequence>
<proteinExistence type="predicted"/>
<dbReference type="Pfam" id="PF07719">
    <property type="entry name" value="TPR_2"/>
    <property type="match status" value="1"/>
</dbReference>
<dbReference type="InterPro" id="IPR051012">
    <property type="entry name" value="CellSynth/LPSAsmb/PSIAsmb"/>
</dbReference>
<comment type="caution">
    <text evidence="4">The sequence shown here is derived from an EMBL/GenBank/DDBJ whole genome shotgun (WGS) entry which is preliminary data.</text>
</comment>
<dbReference type="PROSITE" id="PS50005">
    <property type="entry name" value="TPR"/>
    <property type="match status" value="2"/>
</dbReference>
<evidence type="ECO:0000313" key="5">
    <source>
        <dbReference type="Proteomes" id="UP001409585"/>
    </source>
</evidence>
<keyword evidence="1" id="KW-0677">Repeat</keyword>
<name>A0AAV3U937_9ALTE</name>
<dbReference type="PANTHER" id="PTHR45586">
    <property type="entry name" value="TPR REPEAT-CONTAINING PROTEIN PA4667"/>
    <property type="match status" value="1"/>
</dbReference>
<evidence type="ECO:0000256" key="1">
    <source>
        <dbReference type="ARBA" id="ARBA00022737"/>
    </source>
</evidence>
<dbReference type="AlphaFoldDB" id="A0AAV3U937"/>
<protein>
    <recommendedName>
        <fullName evidence="6">Tetratricopeptide repeat protein</fullName>
    </recommendedName>
</protein>
<evidence type="ECO:0008006" key="6">
    <source>
        <dbReference type="Google" id="ProtNLM"/>
    </source>
</evidence>
<accession>A0AAV3U937</accession>
<keyword evidence="2 3" id="KW-0802">TPR repeat</keyword>
<dbReference type="InterPro" id="IPR013105">
    <property type="entry name" value="TPR_2"/>
</dbReference>